<keyword evidence="2" id="KW-0472">Membrane</keyword>
<feature type="compositionally biased region" description="Basic residues" evidence="1">
    <location>
        <begin position="78"/>
        <end position="94"/>
    </location>
</feature>
<sequence>MLGLHSLYFGLAVLIRRSRYLRPALAVLPVLAGVELMLSETPVGRPPVAVDLGVVAVVLAAGFVGCLLAERQTPARGGTRRGGARSAERRHRHT</sequence>
<gene>
    <name evidence="3" type="ORF">D7223_14445</name>
</gene>
<accession>A0A3A9ZD73</accession>
<dbReference type="Proteomes" id="UP000281726">
    <property type="component" value="Unassembled WGS sequence"/>
</dbReference>
<feature type="transmembrane region" description="Helical" evidence="2">
    <location>
        <begin position="50"/>
        <end position="69"/>
    </location>
</feature>
<dbReference type="EMBL" id="RBAK01000005">
    <property type="protein sequence ID" value="RKN46145.1"/>
    <property type="molecule type" value="Genomic_DNA"/>
</dbReference>
<name>A0A3A9ZD73_9ACTN</name>
<dbReference type="AlphaFoldDB" id="A0A3A9ZD73"/>
<evidence type="ECO:0000313" key="3">
    <source>
        <dbReference type="EMBL" id="RKN46145.1"/>
    </source>
</evidence>
<evidence type="ECO:0000256" key="1">
    <source>
        <dbReference type="SAM" id="MobiDB-lite"/>
    </source>
</evidence>
<organism evidence="3 4">
    <name type="scientific">Micromonospora endolithica</name>
    <dbReference type="NCBI Taxonomy" id="230091"/>
    <lineage>
        <taxon>Bacteria</taxon>
        <taxon>Bacillati</taxon>
        <taxon>Actinomycetota</taxon>
        <taxon>Actinomycetes</taxon>
        <taxon>Micromonosporales</taxon>
        <taxon>Micromonosporaceae</taxon>
        <taxon>Micromonospora</taxon>
    </lineage>
</organism>
<proteinExistence type="predicted"/>
<keyword evidence="4" id="KW-1185">Reference proteome</keyword>
<evidence type="ECO:0000313" key="4">
    <source>
        <dbReference type="Proteomes" id="UP000281726"/>
    </source>
</evidence>
<feature type="region of interest" description="Disordered" evidence="1">
    <location>
        <begin position="74"/>
        <end position="94"/>
    </location>
</feature>
<reference evidence="3 4" key="1">
    <citation type="journal article" date="2004" name="Syst. Appl. Microbiol.">
        <title>Cryptoendolithic actinomycetes from antarctic sandstone rock samples: Micromonospora endolithica sp. nov. and two isolates related to Micromonospora coerulea Jensen 1932.</title>
        <authorList>
            <person name="Hirsch P."/>
            <person name="Mevs U."/>
            <person name="Kroppenstedt R.M."/>
            <person name="Schumann P."/>
            <person name="Stackebrandt E."/>
        </authorList>
    </citation>
    <scope>NUCLEOTIDE SEQUENCE [LARGE SCALE GENOMIC DNA]</scope>
    <source>
        <strain evidence="3 4">JCM 12677</strain>
    </source>
</reference>
<keyword evidence="2" id="KW-1133">Transmembrane helix</keyword>
<evidence type="ECO:0000256" key="2">
    <source>
        <dbReference type="SAM" id="Phobius"/>
    </source>
</evidence>
<protein>
    <submittedName>
        <fullName evidence="3">Uncharacterized protein</fullName>
    </submittedName>
</protein>
<keyword evidence="2" id="KW-0812">Transmembrane</keyword>
<comment type="caution">
    <text evidence="3">The sequence shown here is derived from an EMBL/GenBank/DDBJ whole genome shotgun (WGS) entry which is preliminary data.</text>
</comment>